<keyword evidence="3" id="KW-1185">Reference proteome</keyword>
<feature type="chain" id="PRO_5034477663" evidence="1">
    <location>
        <begin position="19"/>
        <end position="99"/>
    </location>
</feature>
<name>A0A8H7PD14_MORIS</name>
<dbReference type="EMBL" id="JAEPQZ010000020">
    <property type="protein sequence ID" value="KAG2171647.1"/>
    <property type="molecule type" value="Genomic_DNA"/>
</dbReference>
<dbReference type="Proteomes" id="UP000654370">
    <property type="component" value="Unassembled WGS sequence"/>
</dbReference>
<protein>
    <submittedName>
        <fullName evidence="2">Uncharacterized protein</fullName>
    </submittedName>
</protein>
<organism evidence="2 3">
    <name type="scientific">Mortierella isabellina</name>
    <name type="common">Filamentous fungus</name>
    <name type="synonym">Umbelopsis isabellina</name>
    <dbReference type="NCBI Taxonomy" id="91625"/>
    <lineage>
        <taxon>Eukaryota</taxon>
        <taxon>Fungi</taxon>
        <taxon>Fungi incertae sedis</taxon>
        <taxon>Mucoromycota</taxon>
        <taxon>Mucoromycotina</taxon>
        <taxon>Umbelopsidomycetes</taxon>
        <taxon>Umbelopsidales</taxon>
        <taxon>Umbelopsidaceae</taxon>
        <taxon>Umbelopsis</taxon>
    </lineage>
</organism>
<dbReference type="AlphaFoldDB" id="A0A8H7PD14"/>
<accession>A0A8H7PD14</accession>
<proteinExistence type="predicted"/>
<comment type="caution">
    <text evidence="2">The sequence shown here is derived from an EMBL/GenBank/DDBJ whole genome shotgun (WGS) entry which is preliminary data.</text>
</comment>
<dbReference type="OrthoDB" id="2400172at2759"/>
<reference evidence="2" key="1">
    <citation type="submission" date="2020-12" db="EMBL/GenBank/DDBJ databases">
        <title>Metabolic potential, ecology and presence of endohyphal bacteria is reflected in genomic diversity of Mucoromycotina.</title>
        <authorList>
            <person name="Muszewska A."/>
            <person name="Okrasinska A."/>
            <person name="Steczkiewicz K."/>
            <person name="Drgas O."/>
            <person name="Orlowska M."/>
            <person name="Perlinska-Lenart U."/>
            <person name="Aleksandrzak-Piekarczyk T."/>
            <person name="Szatraj K."/>
            <person name="Zielenkiewicz U."/>
            <person name="Pilsyk S."/>
            <person name="Malc E."/>
            <person name="Mieczkowski P."/>
            <person name="Kruszewska J.S."/>
            <person name="Biernat P."/>
            <person name="Pawlowska J."/>
        </authorList>
    </citation>
    <scope>NUCLEOTIDE SEQUENCE</scope>
    <source>
        <strain evidence="2">WA0000067209</strain>
    </source>
</reference>
<evidence type="ECO:0000313" key="2">
    <source>
        <dbReference type="EMBL" id="KAG2171647.1"/>
    </source>
</evidence>
<feature type="signal peptide" evidence="1">
    <location>
        <begin position="1"/>
        <end position="18"/>
    </location>
</feature>
<evidence type="ECO:0000256" key="1">
    <source>
        <dbReference type="SAM" id="SignalP"/>
    </source>
</evidence>
<keyword evidence="1" id="KW-0732">Signal</keyword>
<sequence>MKLSLLLVALIPAVLVSAGPLQARGDDDADSKGWDGNAKCDVKGFKISFQKVTDCCLKKNGGSWFHDDTLTCTLPIRKEGPFRKCVKDLGFATAVDCDY</sequence>
<gene>
    <name evidence="2" type="ORF">INT43_008373</name>
</gene>
<evidence type="ECO:0000313" key="3">
    <source>
        <dbReference type="Proteomes" id="UP000654370"/>
    </source>
</evidence>